<gene>
    <name evidence="2" type="ORF">AWT83_11160</name>
    <name evidence="3" type="ORF">B1P95_09895</name>
    <name evidence="5" type="ORF">DTPHA_601895</name>
    <name evidence="4" type="ORF">EB12_00694</name>
    <name evidence="1" type="ORF">GBM73_01305</name>
</gene>
<evidence type="ECO:0000313" key="9">
    <source>
        <dbReference type="Proteomes" id="UP000253144"/>
    </source>
</evidence>
<evidence type="ECO:0000313" key="10">
    <source>
        <dbReference type="Proteomes" id="UP000469871"/>
    </source>
</evidence>
<reference evidence="1 10" key="5">
    <citation type="submission" date="2019-10" db="EMBL/GenBank/DDBJ databases">
        <title>Evolutionary dynamics of vancomycin-resistant Enterococcus faecium during gastrointestinal tract colonization and bloodstream infection in immunocompromised pediatric patients.</title>
        <authorList>
            <person name="Chilambi G.S."/>
            <person name="Nordstrom H.R."/>
            <person name="Evans D.R."/>
            <person name="Ferrolino J."/>
            <person name="Hayden R.T."/>
            <person name="Maron G.M."/>
            <person name="Vo A.N."/>
            <person name="Gilmore M.S."/>
            <person name="Wolf J."/>
            <person name="Rosch J.W."/>
            <person name="Van Tyne D."/>
        </authorList>
    </citation>
    <scope>NUCLEOTIDE SEQUENCE [LARGE SCALE GENOMIC DNA]</scope>
    <source>
        <strain evidence="1 10">VRECG27</strain>
    </source>
</reference>
<evidence type="ECO:0008006" key="11">
    <source>
        <dbReference type="Google" id="ProtNLM"/>
    </source>
</evidence>
<reference evidence="4 9" key="1">
    <citation type="submission" date="2015-06" db="EMBL/GenBank/DDBJ databases">
        <title>The Genome Sequence of Enterococcus faecium 131EA1.</title>
        <authorList>
            <consortium name="The Broad Institute Genomics Platform"/>
            <consortium name="The Broad Institute Genome Sequencing Center for Infectious Disease"/>
            <person name="Earl A.M."/>
            <person name="Van Tyne D."/>
            <person name="Lebreton F."/>
            <person name="Saavedra J.T."/>
            <person name="Gilmore M.S."/>
            <person name="Manson Mcguire A."/>
            <person name="Clock S."/>
            <person name="Crupain M."/>
            <person name="Rangan U."/>
            <person name="Young S."/>
            <person name="Abouelleil A."/>
            <person name="Cao P."/>
            <person name="Chapman S.B."/>
            <person name="Griggs A."/>
            <person name="Priest M."/>
            <person name="Shea T."/>
            <person name="Wortman J."/>
            <person name="Nusbaum C."/>
            <person name="Birren B."/>
        </authorList>
    </citation>
    <scope>NUCLEOTIDE SEQUENCE [LARGE SCALE GENOMIC DNA]</scope>
    <source>
        <strain evidence="4 9">131EA1</strain>
    </source>
</reference>
<dbReference type="AlphaFoldDB" id="A0A133CNV6"/>
<dbReference type="InterPro" id="IPR029058">
    <property type="entry name" value="AB_hydrolase_fold"/>
</dbReference>
<reference evidence="5 7" key="3">
    <citation type="submission" date="2016-04" db="EMBL/GenBank/DDBJ databases">
        <authorList>
            <person name="Millard A."/>
        </authorList>
    </citation>
    <scope>NUCLEOTIDE SEQUENCE [LARGE SCALE GENOMIC DNA]</scope>
    <source>
        <strain evidence="5">Isolate 22</strain>
    </source>
</reference>
<evidence type="ECO:0000313" key="3">
    <source>
        <dbReference type="EMBL" id="OOL82275.1"/>
    </source>
</evidence>
<sequence>MRAVHVNPTIEITMIGHSKGGAEAANSVAINTNAIIFNPATVNLSAYELDSNTYTANMVAYVVEGDALNVVFGGVYTYWRINHVR</sequence>
<proteinExistence type="predicted"/>
<dbReference type="Proteomes" id="UP000469871">
    <property type="component" value="Unassembled WGS sequence"/>
</dbReference>
<dbReference type="EMBL" id="LEQJ01000003">
    <property type="protein sequence ID" value="RBS34240.1"/>
    <property type="molecule type" value="Genomic_DNA"/>
</dbReference>
<accession>A0A133CNV6</accession>
<evidence type="ECO:0000313" key="4">
    <source>
        <dbReference type="EMBL" id="RBS34240.1"/>
    </source>
</evidence>
<dbReference type="Proteomes" id="UP000070452">
    <property type="component" value="Unassembled WGS sequence"/>
</dbReference>
<organism evidence="3 8">
    <name type="scientific">Enterococcus faecium</name>
    <name type="common">Streptococcus faecium</name>
    <dbReference type="NCBI Taxonomy" id="1352"/>
    <lineage>
        <taxon>Bacteria</taxon>
        <taxon>Bacillati</taxon>
        <taxon>Bacillota</taxon>
        <taxon>Bacilli</taxon>
        <taxon>Lactobacillales</taxon>
        <taxon>Enterococcaceae</taxon>
        <taxon>Enterococcus</taxon>
    </lineage>
</organism>
<evidence type="ECO:0000313" key="5">
    <source>
        <dbReference type="EMBL" id="SAZ21739.1"/>
    </source>
</evidence>
<dbReference type="PATRIC" id="fig|1352.1358.peg.1541"/>
<dbReference type="EMBL" id="MVGJ01000054">
    <property type="protein sequence ID" value="OOL82275.1"/>
    <property type="molecule type" value="Genomic_DNA"/>
</dbReference>
<evidence type="ECO:0000313" key="6">
    <source>
        <dbReference type="Proteomes" id="UP000070452"/>
    </source>
</evidence>
<evidence type="ECO:0000313" key="1">
    <source>
        <dbReference type="EMBL" id="KAB7576027.1"/>
    </source>
</evidence>
<dbReference type="Proteomes" id="UP000253144">
    <property type="component" value="Unassembled WGS sequence"/>
</dbReference>
<dbReference type="EMBL" id="FKLM01000034">
    <property type="protein sequence ID" value="SAZ21739.1"/>
    <property type="molecule type" value="Genomic_DNA"/>
</dbReference>
<dbReference type="RefSeq" id="WP_002287812.1">
    <property type="nucleotide sequence ID" value="NZ_AP026566.1"/>
</dbReference>
<protein>
    <recommendedName>
        <fullName evidence="11">Fungal lipase-like domain-containing protein</fullName>
    </recommendedName>
</protein>
<evidence type="ECO:0000313" key="2">
    <source>
        <dbReference type="EMBL" id="KWX19000.1"/>
    </source>
</evidence>
<reference evidence="3 8" key="4">
    <citation type="submission" date="2017-02" db="EMBL/GenBank/DDBJ databases">
        <title>Clonality and virulence of isolates of VRE in Hematopoietic Stem Cell Transplanted (HSCT) patients.</title>
        <authorList>
            <person name="Marchi A.P."/>
            <person name="Martins R.C."/>
            <person name="Marie S.K."/>
            <person name="Levin A.S."/>
            <person name="Costa S.F."/>
        </authorList>
    </citation>
    <scope>NUCLEOTIDE SEQUENCE [LARGE SCALE GENOMIC DNA]</scope>
    <source>
        <strain evidence="3 8">LIM1759</strain>
    </source>
</reference>
<evidence type="ECO:0000313" key="8">
    <source>
        <dbReference type="Proteomes" id="UP000191171"/>
    </source>
</evidence>
<reference evidence="2 6" key="2">
    <citation type="submission" date="2016-01" db="EMBL/GenBank/DDBJ databases">
        <title>Molecular Mechanisms for transfer of large genomic segments between Enterococcus faecium strains.</title>
        <authorList>
            <person name="Garcia-Solache M.A."/>
            <person name="Lebreton F."/>
            <person name="Mclaughlin R.E."/>
            <person name="Whiteaker J.D."/>
            <person name="Gilmore M.S."/>
            <person name="Rice L.B."/>
        </authorList>
    </citation>
    <scope>NUCLEOTIDE SEQUENCE [LARGE SCALE GENOMIC DNA]</scope>
    <source>
        <strain evidence="2 6">D344RRF x C68</strain>
    </source>
</reference>
<dbReference type="EMBL" id="LRHK01000001">
    <property type="protein sequence ID" value="KWX19000.1"/>
    <property type="molecule type" value="Genomic_DNA"/>
</dbReference>
<comment type="caution">
    <text evidence="3">The sequence shown here is derived from an EMBL/GenBank/DDBJ whole genome shotgun (WGS) entry which is preliminary data.</text>
</comment>
<dbReference type="Proteomes" id="UP000183509">
    <property type="component" value="Unassembled WGS sequence"/>
</dbReference>
<evidence type="ECO:0000313" key="7">
    <source>
        <dbReference type="Proteomes" id="UP000183509"/>
    </source>
</evidence>
<dbReference type="Proteomes" id="UP000191171">
    <property type="component" value="Unassembled WGS sequence"/>
</dbReference>
<dbReference type="EMBL" id="WEFP01000001">
    <property type="protein sequence ID" value="KAB7576027.1"/>
    <property type="molecule type" value="Genomic_DNA"/>
</dbReference>
<name>A0A133CNV6_ENTFC</name>
<dbReference type="SUPFAM" id="SSF53474">
    <property type="entry name" value="alpha/beta-Hydrolases"/>
    <property type="match status" value="1"/>
</dbReference>